<gene>
    <name evidence="3" type="ORF">R3P38DRAFT_2873314</name>
</gene>
<dbReference type="InterPro" id="IPR016024">
    <property type="entry name" value="ARM-type_fold"/>
</dbReference>
<comment type="caution">
    <text evidence="3">The sequence shown here is derived from an EMBL/GenBank/DDBJ whole genome shotgun (WGS) entry which is preliminary data.</text>
</comment>
<protein>
    <submittedName>
        <fullName evidence="3">Armadillo-type protein</fullName>
    </submittedName>
</protein>
<organism evidence="3 4">
    <name type="scientific">Favolaschia claudopus</name>
    <dbReference type="NCBI Taxonomy" id="2862362"/>
    <lineage>
        <taxon>Eukaryota</taxon>
        <taxon>Fungi</taxon>
        <taxon>Dikarya</taxon>
        <taxon>Basidiomycota</taxon>
        <taxon>Agaricomycotina</taxon>
        <taxon>Agaricomycetes</taxon>
        <taxon>Agaricomycetidae</taxon>
        <taxon>Agaricales</taxon>
        <taxon>Marasmiineae</taxon>
        <taxon>Mycenaceae</taxon>
        <taxon>Favolaschia</taxon>
    </lineage>
</organism>
<dbReference type="PANTHER" id="PTHR47249:SF1">
    <property type="entry name" value="VACUOLAR PROTEIN 8"/>
    <property type="match status" value="1"/>
</dbReference>
<dbReference type="Proteomes" id="UP001362999">
    <property type="component" value="Unassembled WGS sequence"/>
</dbReference>
<dbReference type="EMBL" id="JAWWNJ010000010">
    <property type="protein sequence ID" value="KAK7046328.1"/>
    <property type="molecule type" value="Genomic_DNA"/>
</dbReference>
<dbReference type="SUPFAM" id="SSF48371">
    <property type="entry name" value="ARM repeat"/>
    <property type="match status" value="2"/>
</dbReference>
<proteinExistence type="inferred from homology"/>
<dbReference type="Pfam" id="PF02985">
    <property type="entry name" value="HEAT"/>
    <property type="match status" value="1"/>
</dbReference>
<comment type="similarity">
    <text evidence="1">Belongs to the beta-catenin family.</text>
</comment>
<evidence type="ECO:0000256" key="1">
    <source>
        <dbReference type="ARBA" id="ARBA00005462"/>
    </source>
</evidence>
<accession>A0AAW0D3T1</accession>
<keyword evidence="2" id="KW-0677">Repeat</keyword>
<dbReference type="GO" id="GO:0043495">
    <property type="term" value="F:protein-membrane adaptor activity"/>
    <property type="evidence" value="ECO:0007669"/>
    <property type="project" value="InterPro"/>
</dbReference>
<dbReference type="AlphaFoldDB" id="A0AAW0D3T1"/>
<evidence type="ECO:0000313" key="4">
    <source>
        <dbReference type="Proteomes" id="UP001362999"/>
    </source>
</evidence>
<dbReference type="GO" id="GO:0071562">
    <property type="term" value="P:nucleus-vacuole junction assembly"/>
    <property type="evidence" value="ECO:0007669"/>
    <property type="project" value="InterPro"/>
</dbReference>
<reference evidence="3 4" key="1">
    <citation type="journal article" date="2024" name="J Genomics">
        <title>Draft genome sequencing and assembly of Favolaschia claudopus CIRM-BRFM 2984 isolated from oak limbs.</title>
        <authorList>
            <person name="Navarro D."/>
            <person name="Drula E."/>
            <person name="Chaduli D."/>
            <person name="Cazenave R."/>
            <person name="Ahrendt S."/>
            <person name="Wang J."/>
            <person name="Lipzen A."/>
            <person name="Daum C."/>
            <person name="Barry K."/>
            <person name="Grigoriev I.V."/>
            <person name="Favel A."/>
            <person name="Rosso M.N."/>
            <person name="Martin F."/>
        </authorList>
    </citation>
    <scope>NUCLEOTIDE SEQUENCE [LARGE SCALE GENOMIC DNA]</scope>
    <source>
        <strain evidence="3 4">CIRM-BRFM 2984</strain>
    </source>
</reference>
<dbReference type="InterPro" id="IPR045156">
    <property type="entry name" value="Vac8"/>
</dbReference>
<name>A0AAW0D3T1_9AGAR</name>
<dbReference type="InterPro" id="IPR000357">
    <property type="entry name" value="HEAT"/>
</dbReference>
<sequence>MHLPSIQICSLTESILDPICCTTLGPAMEAAVVLLLADSNFHIRERAMRAFVELVQHAGSHPTIALDKTTCVSISMLADSNNIIKHQAIQTLTTIIVYEDVRTSLTGIDLMDVFSPLFEDPDPELRKAGIKMFGVFATHNDLCTGLARGILDKAVQLLGDLNFDVQQSARQLFEILLEQSALSTVLCDPRMLEIINTMVDNDSWAVKQAAMTALPLFVKPNRSCVGISSSQIIPTIFALLDDEDIELSFAALECIVDLCQNDDLWKSCERCGLIPKIISMCQDSSPLKREAALEAIVGLMPHAEFRQLYSTSEIMLELLLMLDDAAQGVQLAALSVMGLLHYYNNLPPFLLNELMEKIFVMMAERPSPVKKGVVAAIIHFLVPNHDHFIPYISRITVQLMKVMAHSQQEIQLVAKEVLEFLMTHDPPPMITLDDVMTTVVATFRSEDPVNSDLLILLLEHGFLSDPLIAPALTEELLSMLADPDPNTKEKALNHFRFLMKHENFVVYFGSVHALEIITQSSWLLKDPDIHISVHRLLSALNNLKHCQSLLLATDIIDTMMTILSAKHLSLQFAQHTLESLRSLVANDDFCVQLATCTPQAIQSIITLVGHENPAIVQDAHGIIMTLARHPQCHSLLSSSQTVESLYSMLSDQEPVVRIGGLRNACIFAHREAICTIIATPKIIQKVLFTMSDANSDVIEESLQTIIALVQHKFIATSFTANGTFQKIMSMLRHFSPAVRIAALQVITAFAHQDDLRSLITPPAMKKFWMLLIDPHKSVRQAAGKCARICLSIDDMRRSLTTSSTIRLLITKINGRADDILVIDLVKHLIVDGI</sequence>
<dbReference type="PANTHER" id="PTHR47249">
    <property type="entry name" value="VACUOLAR PROTEIN 8"/>
    <property type="match status" value="1"/>
</dbReference>
<evidence type="ECO:0000256" key="2">
    <source>
        <dbReference type="ARBA" id="ARBA00022737"/>
    </source>
</evidence>
<dbReference type="Gene3D" id="1.25.10.10">
    <property type="entry name" value="Leucine-rich Repeat Variant"/>
    <property type="match status" value="4"/>
</dbReference>
<dbReference type="InterPro" id="IPR011989">
    <property type="entry name" value="ARM-like"/>
</dbReference>
<keyword evidence="4" id="KW-1185">Reference proteome</keyword>
<evidence type="ECO:0000313" key="3">
    <source>
        <dbReference type="EMBL" id="KAK7046328.1"/>
    </source>
</evidence>